<dbReference type="PANTHER" id="PTHR42923:SF46">
    <property type="entry name" value="AMINE OXIDASE"/>
    <property type="match status" value="1"/>
</dbReference>
<comment type="caution">
    <text evidence="1">The sequence shown here is derived from an EMBL/GenBank/DDBJ whole genome shotgun (WGS) entry which is preliminary data.</text>
</comment>
<accession>A0A841QFI9</accession>
<gene>
    <name evidence="1" type="ORF">HNR55_001420</name>
</gene>
<sequence>MSQRLSSFTVVGGGFAGLSAAYDLVRAGHQVTVLEAEETVGGLAGSFQTDGERLDRFYHHWFTNDLDVMGLIQDT</sequence>
<keyword evidence="2" id="KW-1185">Reference proteome</keyword>
<name>A0A841QFI9_9PROT</name>
<reference evidence="1 2" key="1">
    <citation type="submission" date="2020-08" db="EMBL/GenBank/DDBJ databases">
        <title>Genomic Encyclopedia of Type Strains, Phase IV (KMG-IV): sequencing the most valuable type-strain genomes for metagenomic binning, comparative biology and taxonomic classification.</title>
        <authorList>
            <person name="Goeker M."/>
        </authorList>
    </citation>
    <scope>NUCLEOTIDE SEQUENCE [LARGE SCALE GENOMIC DNA]</scope>
    <source>
        <strain evidence="1 2">DSM 4491</strain>
    </source>
</reference>
<organism evidence="1 2">
    <name type="scientific">Acetobacter lovaniensis</name>
    <dbReference type="NCBI Taxonomy" id="104100"/>
    <lineage>
        <taxon>Bacteria</taxon>
        <taxon>Pseudomonadati</taxon>
        <taxon>Pseudomonadota</taxon>
        <taxon>Alphaproteobacteria</taxon>
        <taxon>Acetobacterales</taxon>
        <taxon>Acetobacteraceae</taxon>
        <taxon>Acetobacter</taxon>
    </lineage>
</organism>
<dbReference type="InterPro" id="IPR050464">
    <property type="entry name" value="Zeta_carotene_desat/Oxidored"/>
</dbReference>
<dbReference type="GO" id="GO:0016491">
    <property type="term" value="F:oxidoreductase activity"/>
    <property type="evidence" value="ECO:0007669"/>
    <property type="project" value="TreeGrafter"/>
</dbReference>
<dbReference type="Proteomes" id="UP000578000">
    <property type="component" value="Unassembled WGS sequence"/>
</dbReference>
<dbReference type="SUPFAM" id="SSF51905">
    <property type="entry name" value="FAD/NAD(P)-binding domain"/>
    <property type="match status" value="1"/>
</dbReference>
<dbReference type="PRINTS" id="PR00419">
    <property type="entry name" value="ADXRDTASE"/>
</dbReference>
<evidence type="ECO:0000313" key="2">
    <source>
        <dbReference type="Proteomes" id="UP000578000"/>
    </source>
</evidence>
<dbReference type="AlphaFoldDB" id="A0A841QFI9"/>
<dbReference type="EMBL" id="JACHIE010000005">
    <property type="protein sequence ID" value="MBB6456837.1"/>
    <property type="molecule type" value="Genomic_DNA"/>
</dbReference>
<dbReference type="Gene3D" id="3.50.50.60">
    <property type="entry name" value="FAD/NAD(P)-binding domain"/>
    <property type="match status" value="1"/>
</dbReference>
<proteinExistence type="predicted"/>
<dbReference type="InterPro" id="IPR036188">
    <property type="entry name" value="FAD/NAD-bd_sf"/>
</dbReference>
<protein>
    <submittedName>
        <fullName evidence="1">Protoporphyrinogen oxidase</fullName>
    </submittedName>
</protein>
<dbReference type="Pfam" id="PF13450">
    <property type="entry name" value="NAD_binding_8"/>
    <property type="match status" value="1"/>
</dbReference>
<dbReference type="PANTHER" id="PTHR42923">
    <property type="entry name" value="PROTOPORPHYRINOGEN OXIDASE"/>
    <property type="match status" value="1"/>
</dbReference>
<evidence type="ECO:0000313" key="1">
    <source>
        <dbReference type="EMBL" id="MBB6456837.1"/>
    </source>
</evidence>